<dbReference type="NCBIfam" id="TIGR01552">
    <property type="entry name" value="phd_fam"/>
    <property type="match status" value="1"/>
</dbReference>
<reference evidence="3" key="1">
    <citation type="submission" date="2017-07" db="EMBL/GenBank/DDBJ databases">
        <title>The cable genome - Insights into the physiology and evolution of filamentous bacteria capable of sulfide oxidation via long distance electron transfer.</title>
        <authorList>
            <person name="Thorup C."/>
            <person name="Bjerg J.T."/>
            <person name="Schreiber L."/>
            <person name="Nielsen L.P."/>
            <person name="Kjeldsen K.U."/>
            <person name="Boesen T."/>
            <person name="Boggild A."/>
            <person name="Meysman F."/>
            <person name="Geelhoed J."/>
            <person name="Schramm A."/>
        </authorList>
    </citation>
    <scope>NUCLEOTIDE SEQUENCE [LARGE SCALE GENOMIC DNA]</scope>
    <source>
        <strain evidence="3">GS</strain>
    </source>
</reference>
<evidence type="ECO:0000256" key="1">
    <source>
        <dbReference type="ARBA" id="ARBA00009981"/>
    </source>
</evidence>
<comment type="function">
    <text evidence="2">Antitoxin component of a type II toxin-antitoxin (TA) system.</text>
</comment>
<gene>
    <name evidence="3" type="ORF">CDV28_13817</name>
</gene>
<dbReference type="SUPFAM" id="SSF143120">
    <property type="entry name" value="YefM-like"/>
    <property type="match status" value="1"/>
</dbReference>
<protein>
    <recommendedName>
        <fullName evidence="2">Antitoxin</fullName>
    </recommendedName>
</protein>
<dbReference type="Gene3D" id="3.40.1620.10">
    <property type="entry name" value="YefM-like domain"/>
    <property type="match status" value="1"/>
</dbReference>
<evidence type="ECO:0000256" key="2">
    <source>
        <dbReference type="RuleBase" id="RU362080"/>
    </source>
</evidence>
<comment type="similarity">
    <text evidence="1 2">Belongs to the phD/YefM antitoxin family.</text>
</comment>
<evidence type="ECO:0000313" key="4">
    <source>
        <dbReference type="Proteomes" id="UP000316238"/>
    </source>
</evidence>
<dbReference type="InterPro" id="IPR006442">
    <property type="entry name" value="Antitoxin_Phd/YefM"/>
</dbReference>
<name>A0A521FZE3_9BACT</name>
<comment type="caution">
    <text evidence="3">The sequence shown here is derived from an EMBL/GenBank/DDBJ whole genome shotgun (WGS) entry which is preliminary data.</text>
</comment>
<proteinExistence type="inferred from homology"/>
<dbReference type="InterPro" id="IPR036165">
    <property type="entry name" value="YefM-like_sf"/>
</dbReference>
<evidence type="ECO:0000313" key="3">
    <source>
        <dbReference type="EMBL" id="TAA74143.1"/>
    </source>
</evidence>
<dbReference type="EMBL" id="NQJD01000038">
    <property type="protein sequence ID" value="TAA74143.1"/>
    <property type="molecule type" value="Genomic_DNA"/>
</dbReference>
<accession>A0A521FZE3</accession>
<dbReference type="AlphaFoldDB" id="A0A521FZE3"/>
<dbReference type="Pfam" id="PF02604">
    <property type="entry name" value="PhdYeFM_antitox"/>
    <property type="match status" value="1"/>
</dbReference>
<keyword evidence="4" id="KW-1185">Reference proteome</keyword>
<organism evidence="3 4">
    <name type="scientific">Candidatus Electronema aureum</name>
    <dbReference type="NCBI Taxonomy" id="2005002"/>
    <lineage>
        <taxon>Bacteria</taxon>
        <taxon>Pseudomonadati</taxon>
        <taxon>Thermodesulfobacteriota</taxon>
        <taxon>Desulfobulbia</taxon>
        <taxon>Desulfobulbales</taxon>
        <taxon>Desulfobulbaceae</taxon>
        <taxon>Candidatus Electronema</taxon>
    </lineage>
</organism>
<sequence>MIKTNWKLQDAKNKFSQFVNEALTQGPQYVLRRGVATAVLLSVRDYEKLTSHKQSFTEFLLSCPKLDADDPFQRQQEYPRELDL</sequence>
<dbReference type="Proteomes" id="UP000316238">
    <property type="component" value="Unassembled WGS sequence"/>
</dbReference>